<evidence type="ECO:0000313" key="3">
    <source>
        <dbReference type="Proteomes" id="UP001176521"/>
    </source>
</evidence>
<keyword evidence="3" id="KW-1185">Reference proteome</keyword>
<comment type="caution">
    <text evidence="2">The sequence shown here is derived from an EMBL/GenBank/DDBJ whole genome shotgun (WGS) entry which is preliminary data.</text>
</comment>
<accession>A0AAN6G770</accession>
<feature type="compositionally biased region" description="Basic residues" evidence="1">
    <location>
        <begin position="1"/>
        <end position="23"/>
    </location>
</feature>
<sequence length="72" mass="8381">LRTLRAHRQRKRRRLRPRLPPLHRHGEVGVGVAVRAVLLARRPPPHGRPVQASRARRIQLRRAMRRGRAVGN</sequence>
<gene>
    <name evidence="2" type="ORF">OC842_008034</name>
</gene>
<proteinExistence type="predicted"/>
<organism evidence="2 3">
    <name type="scientific">Tilletia horrida</name>
    <dbReference type="NCBI Taxonomy" id="155126"/>
    <lineage>
        <taxon>Eukaryota</taxon>
        <taxon>Fungi</taxon>
        <taxon>Dikarya</taxon>
        <taxon>Basidiomycota</taxon>
        <taxon>Ustilaginomycotina</taxon>
        <taxon>Exobasidiomycetes</taxon>
        <taxon>Tilletiales</taxon>
        <taxon>Tilletiaceae</taxon>
        <taxon>Tilletia</taxon>
    </lineage>
</organism>
<name>A0AAN6G770_9BASI</name>
<feature type="region of interest" description="Disordered" evidence="1">
    <location>
        <begin position="1"/>
        <end position="24"/>
    </location>
</feature>
<evidence type="ECO:0000313" key="2">
    <source>
        <dbReference type="EMBL" id="KAK0517687.1"/>
    </source>
</evidence>
<protein>
    <submittedName>
        <fullName evidence="2">Uncharacterized protein</fullName>
    </submittedName>
</protein>
<dbReference type="AlphaFoldDB" id="A0AAN6G770"/>
<dbReference type="Proteomes" id="UP001176521">
    <property type="component" value="Unassembled WGS sequence"/>
</dbReference>
<evidence type="ECO:0000256" key="1">
    <source>
        <dbReference type="SAM" id="MobiDB-lite"/>
    </source>
</evidence>
<reference evidence="2" key="1">
    <citation type="journal article" date="2023" name="PhytoFront">
        <title>Draft Genome Resources of Seven Strains of Tilletia horrida, Causal Agent of Kernel Smut of Rice.</title>
        <authorList>
            <person name="Khanal S."/>
            <person name="Antony Babu S."/>
            <person name="Zhou X.G."/>
        </authorList>
    </citation>
    <scope>NUCLEOTIDE SEQUENCE</scope>
    <source>
        <strain evidence="2">TX3</strain>
    </source>
</reference>
<dbReference type="EMBL" id="JAPDMQ010001691">
    <property type="protein sequence ID" value="KAK0517687.1"/>
    <property type="molecule type" value="Genomic_DNA"/>
</dbReference>
<feature type="non-terminal residue" evidence="2">
    <location>
        <position position="1"/>
    </location>
</feature>
<feature type="non-terminal residue" evidence="2">
    <location>
        <position position="72"/>
    </location>
</feature>